<evidence type="ECO:0000259" key="1">
    <source>
        <dbReference type="Pfam" id="PF21806"/>
    </source>
</evidence>
<organism evidence="2 3">
    <name type="scientific">Saccharopolyspora elongata</name>
    <dbReference type="NCBI Taxonomy" id="2530387"/>
    <lineage>
        <taxon>Bacteria</taxon>
        <taxon>Bacillati</taxon>
        <taxon>Actinomycetota</taxon>
        <taxon>Actinomycetes</taxon>
        <taxon>Pseudonocardiales</taxon>
        <taxon>Pseudonocardiaceae</taxon>
        <taxon>Saccharopolyspora</taxon>
    </lineage>
</organism>
<gene>
    <name evidence="2" type="ORF">E1288_32815</name>
</gene>
<keyword evidence="3" id="KW-1185">Reference proteome</keyword>
<evidence type="ECO:0000313" key="2">
    <source>
        <dbReference type="EMBL" id="TDD41362.1"/>
    </source>
</evidence>
<comment type="caution">
    <text evidence="2">The sequence shown here is derived from an EMBL/GenBank/DDBJ whole genome shotgun (WGS) entry which is preliminary data.</text>
</comment>
<feature type="domain" description="DUF6879" evidence="1">
    <location>
        <begin position="11"/>
        <end position="171"/>
    </location>
</feature>
<protein>
    <recommendedName>
        <fullName evidence="1">DUF6879 domain-containing protein</fullName>
    </recommendedName>
</protein>
<evidence type="ECO:0000313" key="3">
    <source>
        <dbReference type="Proteomes" id="UP000294947"/>
    </source>
</evidence>
<dbReference type="RefSeq" id="WP_132492217.1">
    <property type="nucleotide sequence ID" value="NZ_SMKW01000059.1"/>
</dbReference>
<reference evidence="2 3" key="1">
    <citation type="submission" date="2019-03" db="EMBL/GenBank/DDBJ databases">
        <title>Draft genome sequences of novel Actinobacteria.</title>
        <authorList>
            <person name="Sahin N."/>
            <person name="Ay H."/>
            <person name="Saygin H."/>
        </authorList>
    </citation>
    <scope>NUCLEOTIDE SEQUENCE [LARGE SCALE GENOMIC DNA]</scope>
    <source>
        <strain evidence="2 3">7K502</strain>
    </source>
</reference>
<dbReference type="InterPro" id="IPR049244">
    <property type="entry name" value="DUF6879"/>
</dbReference>
<dbReference type="AlphaFoldDB" id="A0A4R4YDV9"/>
<name>A0A4R4YDV9_9PSEU</name>
<dbReference type="Proteomes" id="UP000294947">
    <property type="component" value="Unassembled WGS sequence"/>
</dbReference>
<accession>A0A4R4YDV9</accession>
<dbReference type="OrthoDB" id="3821358at2"/>
<proteinExistence type="predicted"/>
<dbReference type="EMBL" id="SMKW01000059">
    <property type="protein sequence ID" value="TDD41362.1"/>
    <property type="molecule type" value="Genomic_DNA"/>
</dbReference>
<dbReference type="Pfam" id="PF21806">
    <property type="entry name" value="DUF6879"/>
    <property type="match status" value="1"/>
</dbReference>
<sequence>MSRLVPPGQPFDDLFAGFAHRAWRFETQPSYHVDAEQQALQRYLDTGELDVSYLAGWLDGVRTATRQGKSYARVRVLTEPLTDYLRFEMAIAPYNTAAGEDIRVLSAPQARELALPDYDYWLFDDKRLAVMHFGPAGLRHAEVITDPAVVDEHRRWQDSAIRHASTLEDYRILVDR</sequence>